<accession>A0A4Y2HUR4</accession>
<comment type="caution">
    <text evidence="2">The sequence shown here is derived from an EMBL/GenBank/DDBJ whole genome shotgun (WGS) entry which is preliminary data.</text>
</comment>
<feature type="compositionally biased region" description="Polar residues" evidence="1">
    <location>
        <begin position="82"/>
        <end position="91"/>
    </location>
</feature>
<dbReference type="Proteomes" id="UP000499080">
    <property type="component" value="Unassembled WGS sequence"/>
</dbReference>
<gene>
    <name evidence="2" type="ORF">AVEN_274253_1</name>
</gene>
<proteinExistence type="predicted"/>
<organism evidence="2 3">
    <name type="scientific">Araneus ventricosus</name>
    <name type="common">Orbweaver spider</name>
    <name type="synonym">Epeira ventricosa</name>
    <dbReference type="NCBI Taxonomy" id="182803"/>
    <lineage>
        <taxon>Eukaryota</taxon>
        <taxon>Metazoa</taxon>
        <taxon>Ecdysozoa</taxon>
        <taxon>Arthropoda</taxon>
        <taxon>Chelicerata</taxon>
        <taxon>Arachnida</taxon>
        <taxon>Araneae</taxon>
        <taxon>Araneomorphae</taxon>
        <taxon>Entelegynae</taxon>
        <taxon>Araneoidea</taxon>
        <taxon>Araneidae</taxon>
        <taxon>Araneus</taxon>
    </lineage>
</organism>
<protein>
    <submittedName>
        <fullName evidence="2">Uncharacterized protein</fullName>
    </submittedName>
</protein>
<reference evidence="2 3" key="1">
    <citation type="journal article" date="2019" name="Sci. Rep.">
        <title>Orb-weaving spider Araneus ventricosus genome elucidates the spidroin gene catalogue.</title>
        <authorList>
            <person name="Kono N."/>
            <person name="Nakamura H."/>
            <person name="Ohtoshi R."/>
            <person name="Moran D.A.P."/>
            <person name="Shinohara A."/>
            <person name="Yoshida Y."/>
            <person name="Fujiwara M."/>
            <person name="Mori M."/>
            <person name="Tomita M."/>
            <person name="Arakawa K."/>
        </authorList>
    </citation>
    <scope>NUCLEOTIDE SEQUENCE [LARGE SCALE GENOMIC DNA]</scope>
</reference>
<dbReference type="AlphaFoldDB" id="A0A4Y2HUR4"/>
<dbReference type="OrthoDB" id="6466408at2759"/>
<keyword evidence="3" id="KW-1185">Reference proteome</keyword>
<name>A0A4Y2HUR4_ARAVE</name>
<dbReference type="EMBL" id="BGPR01002179">
    <property type="protein sequence ID" value="GBM69110.1"/>
    <property type="molecule type" value="Genomic_DNA"/>
</dbReference>
<evidence type="ECO:0000313" key="3">
    <source>
        <dbReference type="Proteomes" id="UP000499080"/>
    </source>
</evidence>
<evidence type="ECO:0000256" key="1">
    <source>
        <dbReference type="SAM" id="MobiDB-lite"/>
    </source>
</evidence>
<feature type="region of interest" description="Disordered" evidence="1">
    <location>
        <begin position="77"/>
        <end position="96"/>
    </location>
</feature>
<sequence length="185" mass="21173">MANKSPWTLRYYIPSTKLFKAAFSRAATVQTAVKGFEKTGINPFNRDVFPEYLLAPSETKEKPLDNTYEFKQASCNGDVEHQPSTSSSKTMPTIEPQPFSSTFNISPAVVMPFPRETESIIKRVNDKRRGKTAILTSSPYKEELVTIERERSGKKNKQKRALFKNITILLLLKIKKQGKRKWKNQ</sequence>
<evidence type="ECO:0000313" key="2">
    <source>
        <dbReference type="EMBL" id="GBM69110.1"/>
    </source>
</evidence>